<reference evidence="1 2" key="1">
    <citation type="submission" date="2019-08" db="EMBL/GenBank/DDBJ databases">
        <title>The genome of the soybean aphid Biotype 1, its phylome, world population structure and adaptation to the North American continent.</title>
        <authorList>
            <person name="Giordano R."/>
            <person name="Donthu R.K."/>
            <person name="Hernandez A.G."/>
            <person name="Wright C.L."/>
            <person name="Zimin A.V."/>
        </authorList>
    </citation>
    <scope>NUCLEOTIDE SEQUENCE [LARGE SCALE GENOMIC DNA]</scope>
    <source>
        <tissue evidence="1">Whole aphids</tissue>
    </source>
</reference>
<keyword evidence="2" id="KW-1185">Reference proteome</keyword>
<dbReference type="Proteomes" id="UP000475862">
    <property type="component" value="Unassembled WGS sequence"/>
</dbReference>
<gene>
    <name evidence="1" type="ORF">AGLY_000650</name>
</gene>
<comment type="caution">
    <text evidence="1">The sequence shown here is derived from an EMBL/GenBank/DDBJ whole genome shotgun (WGS) entry which is preliminary data.</text>
</comment>
<evidence type="ECO:0000313" key="1">
    <source>
        <dbReference type="EMBL" id="KAE9545107.1"/>
    </source>
</evidence>
<dbReference type="EMBL" id="VYZN01000001">
    <property type="protein sequence ID" value="KAE9545107.1"/>
    <property type="molecule type" value="Genomic_DNA"/>
</dbReference>
<sequence length="195" mass="21764">AFSAIESDIPTNNFYNLKKFDKVQNTNIKYSNVQFWVKIVLVDKCRSNTVTQKPLVDNTITILSVQIKVEIIGQFTVKELSLIIGLPLFVFSMFSTIFKLSKTSGVYDQSSSSLVVLNSILMVFPGNVSILNSNQTCVLTACGVGHELNMTTAIPGREKNIRNRNFTGLGENRREENNTIRTKWTVEIPLGVIGL</sequence>
<proteinExistence type="predicted"/>
<evidence type="ECO:0000313" key="2">
    <source>
        <dbReference type="Proteomes" id="UP000475862"/>
    </source>
</evidence>
<name>A0A6G0U831_APHGL</name>
<dbReference type="AlphaFoldDB" id="A0A6G0U831"/>
<feature type="non-terminal residue" evidence="1">
    <location>
        <position position="1"/>
    </location>
</feature>
<protein>
    <submittedName>
        <fullName evidence="1">Uncharacterized protein</fullName>
    </submittedName>
</protein>
<organism evidence="1 2">
    <name type="scientific">Aphis glycines</name>
    <name type="common">Soybean aphid</name>
    <dbReference type="NCBI Taxonomy" id="307491"/>
    <lineage>
        <taxon>Eukaryota</taxon>
        <taxon>Metazoa</taxon>
        <taxon>Ecdysozoa</taxon>
        <taxon>Arthropoda</taxon>
        <taxon>Hexapoda</taxon>
        <taxon>Insecta</taxon>
        <taxon>Pterygota</taxon>
        <taxon>Neoptera</taxon>
        <taxon>Paraneoptera</taxon>
        <taxon>Hemiptera</taxon>
        <taxon>Sternorrhyncha</taxon>
        <taxon>Aphidomorpha</taxon>
        <taxon>Aphidoidea</taxon>
        <taxon>Aphididae</taxon>
        <taxon>Aphidini</taxon>
        <taxon>Aphis</taxon>
        <taxon>Aphis</taxon>
    </lineage>
</organism>
<accession>A0A6G0U831</accession>